<proteinExistence type="predicted"/>
<dbReference type="STRING" id="1121357.SAMN05661109_02066"/>
<name>A0A1H9V4V9_9CORY</name>
<dbReference type="EMBL" id="FOGQ01000010">
    <property type="protein sequence ID" value="SES16628.1"/>
    <property type="molecule type" value="Genomic_DNA"/>
</dbReference>
<dbReference type="SUPFAM" id="SSF52172">
    <property type="entry name" value="CheY-like"/>
    <property type="match status" value="1"/>
</dbReference>
<keyword evidence="1" id="KW-0597">Phosphoprotein</keyword>
<dbReference type="PROSITE" id="PS50110">
    <property type="entry name" value="RESPONSE_REGULATORY"/>
    <property type="match status" value="1"/>
</dbReference>
<evidence type="ECO:0000256" key="1">
    <source>
        <dbReference type="PROSITE-ProRule" id="PRU00169"/>
    </source>
</evidence>
<evidence type="ECO:0000259" key="2">
    <source>
        <dbReference type="PROSITE" id="PS50110"/>
    </source>
</evidence>
<accession>A0A1H9V4V9</accession>
<sequence length="91" mass="9871">MIRFALVDDEVLVADSLATLFSLEDDLQIAGVFYSAEDFQHSSIQADVLVTDLQLGGDLDGIALAQQTDLPVVLVTSRRNLAQNQLIGCFC</sequence>
<evidence type="ECO:0000313" key="4">
    <source>
        <dbReference type="Proteomes" id="UP000198929"/>
    </source>
</evidence>
<organism evidence="3 4">
    <name type="scientific">Corynebacterium cystitidis DSM 20524</name>
    <dbReference type="NCBI Taxonomy" id="1121357"/>
    <lineage>
        <taxon>Bacteria</taxon>
        <taxon>Bacillati</taxon>
        <taxon>Actinomycetota</taxon>
        <taxon>Actinomycetes</taxon>
        <taxon>Mycobacteriales</taxon>
        <taxon>Corynebacteriaceae</taxon>
        <taxon>Corynebacterium</taxon>
    </lineage>
</organism>
<protein>
    <submittedName>
        <fullName evidence="3">Response regulator receiver domain-containing protein</fullName>
    </submittedName>
</protein>
<dbReference type="AlphaFoldDB" id="A0A1H9V4V9"/>
<dbReference type="InterPro" id="IPR001789">
    <property type="entry name" value="Sig_transdc_resp-reg_receiver"/>
</dbReference>
<dbReference type="Gene3D" id="3.40.50.2300">
    <property type="match status" value="1"/>
</dbReference>
<gene>
    <name evidence="3" type="ORF">SAMN05661109_02066</name>
</gene>
<feature type="modified residue" description="4-aspartylphosphate" evidence="1">
    <location>
        <position position="52"/>
    </location>
</feature>
<dbReference type="GO" id="GO:0000160">
    <property type="term" value="P:phosphorelay signal transduction system"/>
    <property type="evidence" value="ECO:0007669"/>
    <property type="project" value="InterPro"/>
</dbReference>
<reference evidence="4" key="1">
    <citation type="submission" date="2016-10" db="EMBL/GenBank/DDBJ databases">
        <authorList>
            <person name="Varghese N."/>
            <person name="Submissions S."/>
        </authorList>
    </citation>
    <scope>NUCLEOTIDE SEQUENCE [LARGE SCALE GENOMIC DNA]</scope>
    <source>
        <strain evidence="4">DSM 20524</strain>
    </source>
</reference>
<dbReference type="InterPro" id="IPR011006">
    <property type="entry name" value="CheY-like_superfamily"/>
</dbReference>
<feature type="domain" description="Response regulatory" evidence="2">
    <location>
        <begin position="3"/>
        <end position="91"/>
    </location>
</feature>
<keyword evidence="4" id="KW-1185">Reference proteome</keyword>
<dbReference type="Proteomes" id="UP000198929">
    <property type="component" value="Unassembled WGS sequence"/>
</dbReference>
<evidence type="ECO:0000313" key="3">
    <source>
        <dbReference type="EMBL" id="SES16628.1"/>
    </source>
</evidence>